<feature type="domain" description="Nuclear receptor" evidence="12">
    <location>
        <begin position="17"/>
        <end position="92"/>
    </location>
</feature>
<dbReference type="GeneID" id="9818072"/>
<dbReference type="Pfam" id="PF00105">
    <property type="entry name" value="zf-C4"/>
    <property type="match status" value="1"/>
</dbReference>
<sequence length="367" mass="42518">MSSSHLINGFEGVSTAPQYCLICCEVADGYHFGAPACRACAAFFRRTVQLNKNHECPKNNQCFILSNVRNMCRACRYDKCIDVGMKRSAVQQRRDQLGKRDGIRSASESFSSRGEPVLDTMKRAYEKLLVVRKSVHNRGENQPPRPICFSELQQVYLKEMTVVYQFLCEAFPEYYEFLPDTKRSLFKNFFLPFTLLESSFNGHSTNKQDVMLIPSGDYIDLEHLESYFTNNHDKFSQEETISMFAQQFQVLRTCITHPLHAENVDTYEFLALAAIILWESDLEADLDRQNAQEEAIQMRNAIIRDLLFYYQSMNIYDDVALRLGTILSILPSIQRASHRFHEYMEIKNLLNLYALPQNLFDMFSPVS</sequence>
<evidence type="ECO:0000256" key="4">
    <source>
        <dbReference type="ARBA" id="ARBA00022771"/>
    </source>
</evidence>
<dbReference type="InterPro" id="IPR013088">
    <property type="entry name" value="Znf_NHR/GATA"/>
</dbReference>
<dbReference type="InterPro" id="IPR000536">
    <property type="entry name" value="Nucl_hrmn_rcpt_lig-bd"/>
</dbReference>
<comment type="subcellular location">
    <subcellularLocation>
        <location evidence="1 11">Nucleus</location>
    </subcellularLocation>
</comment>
<dbReference type="GO" id="GO:0006357">
    <property type="term" value="P:regulation of transcription by RNA polymerase II"/>
    <property type="evidence" value="ECO:0007669"/>
    <property type="project" value="TreeGrafter"/>
</dbReference>
<organism evidence="14 15">
    <name type="scientific">Caenorhabditis remanei</name>
    <name type="common">Caenorhabditis vulgaris</name>
    <dbReference type="NCBI Taxonomy" id="31234"/>
    <lineage>
        <taxon>Eukaryota</taxon>
        <taxon>Metazoa</taxon>
        <taxon>Ecdysozoa</taxon>
        <taxon>Nematoda</taxon>
        <taxon>Chromadorea</taxon>
        <taxon>Rhabditida</taxon>
        <taxon>Rhabditina</taxon>
        <taxon>Rhabditomorpha</taxon>
        <taxon>Rhabditoidea</taxon>
        <taxon>Rhabditidae</taxon>
        <taxon>Peloderinae</taxon>
        <taxon>Caenorhabditis</taxon>
    </lineage>
</organism>
<evidence type="ECO:0000313" key="15">
    <source>
        <dbReference type="Proteomes" id="UP000483820"/>
    </source>
</evidence>
<dbReference type="AlphaFoldDB" id="A0A6A5GH99"/>
<keyword evidence="6 11" id="KW-0805">Transcription regulation</keyword>
<evidence type="ECO:0000256" key="6">
    <source>
        <dbReference type="ARBA" id="ARBA00023015"/>
    </source>
</evidence>
<comment type="similarity">
    <text evidence="2 11">Belongs to the nuclear hormone receptor family.</text>
</comment>
<evidence type="ECO:0000313" key="14">
    <source>
        <dbReference type="EMBL" id="KAF1753882.1"/>
    </source>
</evidence>
<dbReference type="CDD" id="cd06960">
    <property type="entry name" value="NR_DBD_HNF4A"/>
    <property type="match status" value="1"/>
</dbReference>
<dbReference type="RefSeq" id="XP_003115899.2">
    <property type="nucleotide sequence ID" value="XM_003115851.2"/>
</dbReference>
<keyword evidence="9 11" id="KW-0675">Receptor</keyword>
<feature type="domain" description="NR LBD" evidence="13">
    <location>
        <begin position="113"/>
        <end position="366"/>
    </location>
</feature>
<comment type="caution">
    <text evidence="14">The sequence shown here is derived from an EMBL/GenBank/DDBJ whole genome shotgun (WGS) entry which is preliminary data.</text>
</comment>
<dbReference type="PROSITE" id="PS00031">
    <property type="entry name" value="NUCLEAR_REC_DBD_1"/>
    <property type="match status" value="1"/>
</dbReference>
<protein>
    <submittedName>
        <fullName evidence="14">Uncharacterized protein</fullName>
    </submittedName>
</protein>
<dbReference type="InterPro" id="IPR035500">
    <property type="entry name" value="NHR-like_dom_sf"/>
</dbReference>
<evidence type="ECO:0000256" key="9">
    <source>
        <dbReference type="ARBA" id="ARBA00023170"/>
    </source>
</evidence>
<evidence type="ECO:0000256" key="2">
    <source>
        <dbReference type="ARBA" id="ARBA00005993"/>
    </source>
</evidence>
<dbReference type="GO" id="GO:0000978">
    <property type="term" value="F:RNA polymerase II cis-regulatory region sequence-specific DNA binding"/>
    <property type="evidence" value="ECO:0007669"/>
    <property type="project" value="InterPro"/>
</dbReference>
<evidence type="ECO:0000256" key="5">
    <source>
        <dbReference type="ARBA" id="ARBA00022833"/>
    </source>
</evidence>
<dbReference type="SMART" id="SM00430">
    <property type="entry name" value="HOLI"/>
    <property type="match status" value="1"/>
</dbReference>
<keyword evidence="5 11" id="KW-0862">Zinc</keyword>
<dbReference type="PANTHER" id="PTHR46011">
    <property type="entry name" value="NUCLEAR HORMONE RECEPTOR FAMILY MEMBER NHR-86-RELATED"/>
    <property type="match status" value="1"/>
</dbReference>
<dbReference type="KEGG" id="crq:GCK72_020439"/>
<dbReference type="PROSITE" id="PS51030">
    <property type="entry name" value="NUCLEAR_REC_DBD_2"/>
    <property type="match status" value="1"/>
</dbReference>
<dbReference type="EMBL" id="WUAV01000005">
    <property type="protein sequence ID" value="KAF1753882.1"/>
    <property type="molecule type" value="Genomic_DNA"/>
</dbReference>
<evidence type="ECO:0000256" key="7">
    <source>
        <dbReference type="ARBA" id="ARBA00023125"/>
    </source>
</evidence>
<dbReference type="InterPro" id="IPR049636">
    <property type="entry name" value="HNF4-like_DBD"/>
</dbReference>
<dbReference type="SMART" id="SM00399">
    <property type="entry name" value="ZnF_C4"/>
    <property type="match status" value="1"/>
</dbReference>
<evidence type="ECO:0000256" key="10">
    <source>
        <dbReference type="ARBA" id="ARBA00023242"/>
    </source>
</evidence>
<dbReference type="GO" id="GO:0005634">
    <property type="term" value="C:nucleus"/>
    <property type="evidence" value="ECO:0007669"/>
    <property type="project" value="UniProtKB-SubCell"/>
</dbReference>
<accession>A0A6A5GH99</accession>
<dbReference type="Gene3D" id="1.10.565.10">
    <property type="entry name" value="Retinoid X Receptor"/>
    <property type="match status" value="1"/>
</dbReference>
<dbReference type="InterPro" id="IPR001628">
    <property type="entry name" value="Znf_hrmn_rcpt"/>
</dbReference>
<evidence type="ECO:0000256" key="1">
    <source>
        <dbReference type="ARBA" id="ARBA00004123"/>
    </source>
</evidence>
<name>A0A6A5GH99_CAERE</name>
<gene>
    <name evidence="14" type="ORF">GCK72_020439</name>
</gene>
<keyword evidence="8 11" id="KW-0804">Transcription</keyword>
<proteinExistence type="inferred from homology"/>
<dbReference type="PANTHER" id="PTHR46011:SF10">
    <property type="entry name" value="NUCLEAR HORMONE RECEPTOR FAMILY MEMBER NHR-199-RELATED"/>
    <property type="match status" value="1"/>
</dbReference>
<reference evidence="14 15" key="1">
    <citation type="submission" date="2019-12" db="EMBL/GenBank/DDBJ databases">
        <title>Chromosome-level assembly of the Caenorhabditis remanei genome.</title>
        <authorList>
            <person name="Teterina A.A."/>
            <person name="Willis J.H."/>
            <person name="Phillips P.C."/>
        </authorList>
    </citation>
    <scope>NUCLEOTIDE SEQUENCE [LARGE SCALE GENOMIC DNA]</scope>
    <source>
        <strain evidence="14 15">PX506</strain>
        <tissue evidence="14">Whole organism</tissue>
    </source>
</reference>
<dbReference type="SUPFAM" id="SSF57716">
    <property type="entry name" value="Glucocorticoid receptor-like (DNA-binding domain)"/>
    <property type="match status" value="1"/>
</dbReference>
<evidence type="ECO:0000259" key="12">
    <source>
        <dbReference type="PROSITE" id="PS51030"/>
    </source>
</evidence>
<evidence type="ECO:0000256" key="11">
    <source>
        <dbReference type="RuleBase" id="RU004334"/>
    </source>
</evidence>
<keyword evidence="10 11" id="KW-0539">Nucleus</keyword>
<dbReference type="SUPFAM" id="SSF48508">
    <property type="entry name" value="Nuclear receptor ligand-binding domain"/>
    <property type="match status" value="1"/>
</dbReference>
<dbReference type="Proteomes" id="UP000483820">
    <property type="component" value="Chromosome V"/>
</dbReference>
<dbReference type="CTD" id="9818072"/>
<dbReference type="GO" id="GO:0008270">
    <property type="term" value="F:zinc ion binding"/>
    <property type="evidence" value="ECO:0007669"/>
    <property type="project" value="UniProtKB-KW"/>
</dbReference>
<evidence type="ECO:0000259" key="13">
    <source>
        <dbReference type="PROSITE" id="PS51843"/>
    </source>
</evidence>
<keyword evidence="7 11" id="KW-0238">DNA-binding</keyword>
<dbReference type="GO" id="GO:0003700">
    <property type="term" value="F:DNA-binding transcription factor activity"/>
    <property type="evidence" value="ECO:0007669"/>
    <property type="project" value="InterPro"/>
</dbReference>
<dbReference type="Pfam" id="PF00104">
    <property type="entry name" value="Hormone_recep"/>
    <property type="match status" value="1"/>
</dbReference>
<evidence type="ECO:0000256" key="8">
    <source>
        <dbReference type="ARBA" id="ARBA00023163"/>
    </source>
</evidence>
<keyword evidence="4 11" id="KW-0863">Zinc-finger</keyword>
<dbReference type="PROSITE" id="PS51843">
    <property type="entry name" value="NR_LBD"/>
    <property type="match status" value="1"/>
</dbReference>
<dbReference type="PRINTS" id="PR00047">
    <property type="entry name" value="STROIDFINGER"/>
</dbReference>
<keyword evidence="3 11" id="KW-0479">Metal-binding</keyword>
<dbReference type="Gene3D" id="3.30.50.10">
    <property type="entry name" value="Erythroid Transcription Factor GATA-1, subunit A"/>
    <property type="match status" value="1"/>
</dbReference>
<evidence type="ECO:0000256" key="3">
    <source>
        <dbReference type="ARBA" id="ARBA00022723"/>
    </source>
</evidence>